<dbReference type="AlphaFoldDB" id="A0AAD5UGN8"/>
<feature type="transmembrane region" description="Helical" evidence="1">
    <location>
        <begin position="158"/>
        <end position="178"/>
    </location>
</feature>
<proteinExistence type="predicted"/>
<evidence type="ECO:0000313" key="2">
    <source>
        <dbReference type="EMBL" id="KAJ3255030.1"/>
    </source>
</evidence>
<dbReference type="EMBL" id="JADGKB010000073">
    <property type="protein sequence ID" value="KAJ3255030.1"/>
    <property type="molecule type" value="Genomic_DNA"/>
</dbReference>
<sequence length="285" mass="32018">MSASACYIIASMTSWPQAQVTNFSIDLLVTLLIYSQVRPNFSIKLLAVCSFLRWFFIVPAFLVSTGYTPSYPEGLCDWIIGFADIGWFVNDQISLLSTFHRALCFTNDTTEKFVLKGLTVTSVVIGATFRLLRNPCRYQYPDGKDACWVGSGAIWDNLTVVNVIFFEMLILGFMIFKIRAFAISKVDASGMFKKFYHETIMRLVVLFPLGICEAAAYIVQQTPGAPTWLNWVLTIAVYCRQFNPLIISVLIVCAKFNVPKTNNASLVKSVGTTQNLKSREKVLDE</sequence>
<keyword evidence="1" id="KW-1133">Transmembrane helix</keyword>
<accession>A0AAD5UGN8</accession>
<evidence type="ECO:0000256" key="1">
    <source>
        <dbReference type="SAM" id="Phobius"/>
    </source>
</evidence>
<feature type="transmembrane region" description="Helical" evidence="1">
    <location>
        <begin position="231"/>
        <end position="253"/>
    </location>
</feature>
<gene>
    <name evidence="2" type="ORF">HK103_006650</name>
</gene>
<evidence type="ECO:0000313" key="3">
    <source>
        <dbReference type="Proteomes" id="UP001210925"/>
    </source>
</evidence>
<keyword evidence="1" id="KW-0812">Transmembrane</keyword>
<keyword evidence="1" id="KW-0472">Membrane</keyword>
<name>A0AAD5UGN8_9FUNG</name>
<organism evidence="2 3">
    <name type="scientific">Boothiomyces macroporosus</name>
    <dbReference type="NCBI Taxonomy" id="261099"/>
    <lineage>
        <taxon>Eukaryota</taxon>
        <taxon>Fungi</taxon>
        <taxon>Fungi incertae sedis</taxon>
        <taxon>Chytridiomycota</taxon>
        <taxon>Chytridiomycota incertae sedis</taxon>
        <taxon>Chytridiomycetes</taxon>
        <taxon>Rhizophydiales</taxon>
        <taxon>Terramycetaceae</taxon>
        <taxon>Boothiomyces</taxon>
    </lineage>
</organism>
<reference evidence="2" key="1">
    <citation type="submission" date="2020-05" db="EMBL/GenBank/DDBJ databases">
        <title>Phylogenomic resolution of chytrid fungi.</title>
        <authorList>
            <person name="Stajich J.E."/>
            <person name="Amses K."/>
            <person name="Simmons R."/>
            <person name="Seto K."/>
            <person name="Myers J."/>
            <person name="Bonds A."/>
            <person name="Quandt C.A."/>
            <person name="Barry K."/>
            <person name="Liu P."/>
            <person name="Grigoriev I."/>
            <person name="Longcore J.E."/>
            <person name="James T.Y."/>
        </authorList>
    </citation>
    <scope>NUCLEOTIDE SEQUENCE</scope>
    <source>
        <strain evidence="2">PLAUS21</strain>
    </source>
</reference>
<dbReference type="Proteomes" id="UP001210925">
    <property type="component" value="Unassembled WGS sequence"/>
</dbReference>
<keyword evidence="3" id="KW-1185">Reference proteome</keyword>
<feature type="transmembrane region" description="Helical" evidence="1">
    <location>
        <begin position="199"/>
        <end position="219"/>
    </location>
</feature>
<protein>
    <submittedName>
        <fullName evidence="2">Uncharacterized protein</fullName>
    </submittedName>
</protein>
<feature type="transmembrane region" description="Helical" evidence="1">
    <location>
        <begin position="45"/>
        <end position="63"/>
    </location>
</feature>
<comment type="caution">
    <text evidence="2">The sequence shown here is derived from an EMBL/GenBank/DDBJ whole genome shotgun (WGS) entry which is preliminary data.</text>
</comment>